<gene>
    <name evidence="2" type="primary">SCFD2</name>
    <name evidence="2" type="ORF">L345_16313</name>
</gene>
<evidence type="ECO:0000256" key="1">
    <source>
        <dbReference type="SAM" id="Phobius"/>
    </source>
</evidence>
<name>V8N8U2_OPHHA</name>
<dbReference type="AlphaFoldDB" id="V8N8U2"/>
<feature type="non-terminal residue" evidence="2">
    <location>
        <position position="106"/>
    </location>
</feature>
<accession>V8N8U2</accession>
<feature type="transmembrane region" description="Helical" evidence="1">
    <location>
        <begin position="81"/>
        <end position="100"/>
    </location>
</feature>
<protein>
    <submittedName>
        <fullName evidence="2">Sec1 family domain-containing protein 2</fullName>
    </submittedName>
</protein>
<reference evidence="2 3" key="1">
    <citation type="journal article" date="2013" name="Proc. Natl. Acad. Sci. U.S.A.">
        <title>The king cobra genome reveals dynamic gene evolution and adaptation in the snake venom system.</title>
        <authorList>
            <person name="Vonk F.J."/>
            <person name="Casewell N.R."/>
            <person name="Henkel C.V."/>
            <person name="Heimberg A.M."/>
            <person name="Jansen H.J."/>
            <person name="McCleary R.J."/>
            <person name="Kerkkamp H.M."/>
            <person name="Vos R.A."/>
            <person name="Guerreiro I."/>
            <person name="Calvete J.J."/>
            <person name="Wuster W."/>
            <person name="Woods A.E."/>
            <person name="Logan J.M."/>
            <person name="Harrison R.A."/>
            <person name="Castoe T.A."/>
            <person name="de Koning A.P."/>
            <person name="Pollock D.D."/>
            <person name="Yandell M."/>
            <person name="Calderon D."/>
            <person name="Renjifo C."/>
            <person name="Currier R.B."/>
            <person name="Salgado D."/>
            <person name="Pla D."/>
            <person name="Sanz L."/>
            <person name="Hyder A.S."/>
            <person name="Ribeiro J.M."/>
            <person name="Arntzen J.W."/>
            <person name="van den Thillart G.E."/>
            <person name="Boetzer M."/>
            <person name="Pirovano W."/>
            <person name="Dirks R.P."/>
            <person name="Spaink H.P."/>
            <person name="Duboule D."/>
            <person name="McGlinn E."/>
            <person name="Kini R.M."/>
            <person name="Richardson M.K."/>
        </authorList>
    </citation>
    <scope>NUCLEOTIDE SEQUENCE</scope>
    <source>
        <tissue evidence="2">Blood</tissue>
    </source>
</reference>
<dbReference type="OrthoDB" id="9040690at2759"/>
<keyword evidence="3" id="KW-1185">Reference proteome</keyword>
<dbReference type="Proteomes" id="UP000018936">
    <property type="component" value="Unassembled WGS sequence"/>
</dbReference>
<keyword evidence="1" id="KW-1133">Transmembrane helix</keyword>
<evidence type="ECO:0000313" key="2">
    <source>
        <dbReference type="EMBL" id="ETE57967.1"/>
    </source>
</evidence>
<comment type="caution">
    <text evidence="2">The sequence shown here is derived from an EMBL/GenBank/DDBJ whole genome shotgun (WGS) entry which is preliminary data.</text>
</comment>
<organism evidence="2 3">
    <name type="scientific">Ophiophagus hannah</name>
    <name type="common">King cobra</name>
    <name type="synonym">Naja hannah</name>
    <dbReference type="NCBI Taxonomy" id="8665"/>
    <lineage>
        <taxon>Eukaryota</taxon>
        <taxon>Metazoa</taxon>
        <taxon>Chordata</taxon>
        <taxon>Craniata</taxon>
        <taxon>Vertebrata</taxon>
        <taxon>Euteleostomi</taxon>
        <taxon>Lepidosauria</taxon>
        <taxon>Squamata</taxon>
        <taxon>Bifurcata</taxon>
        <taxon>Unidentata</taxon>
        <taxon>Episquamata</taxon>
        <taxon>Toxicofera</taxon>
        <taxon>Serpentes</taxon>
        <taxon>Colubroidea</taxon>
        <taxon>Elapidae</taxon>
        <taxon>Elapinae</taxon>
        <taxon>Ophiophagus</taxon>
    </lineage>
</organism>
<sequence>CESSSTNVTFEKATAAVNEIFKGLRDVTRARTHMKQFNSASYKPLMKQVVEEIYNPDRPDPVDIEHMSSGLTDLLKTGFSMFMKLNLALTLVAFKLFAFGDQKKSL</sequence>
<keyword evidence="1" id="KW-0472">Membrane</keyword>
<dbReference type="EMBL" id="AZIM01007431">
    <property type="protein sequence ID" value="ETE57967.1"/>
    <property type="molecule type" value="Genomic_DNA"/>
</dbReference>
<feature type="non-terminal residue" evidence="2">
    <location>
        <position position="1"/>
    </location>
</feature>
<evidence type="ECO:0000313" key="3">
    <source>
        <dbReference type="Proteomes" id="UP000018936"/>
    </source>
</evidence>
<keyword evidence="1" id="KW-0812">Transmembrane</keyword>
<proteinExistence type="predicted"/>